<organism evidence="2 3">
    <name type="scientific">Durusdinium trenchii</name>
    <dbReference type="NCBI Taxonomy" id="1381693"/>
    <lineage>
        <taxon>Eukaryota</taxon>
        <taxon>Sar</taxon>
        <taxon>Alveolata</taxon>
        <taxon>Dinophyceae</taxon>
        <taxon>Suessiales</taxon>
        <taxon>Symbiodiniaceae</taxon>
        <taxon>Durusdinium</taxon>
    </lineage>
</organism>
<reference evidence="2 3" key="1">
    <citation type="submission" date="2024-02" db="EMBL/GenBank/DDBJ databases">
        <authorList>
            <person name="Chen Y."/>
            <person name="Shah S."/>
            <person name="Dougan E. K."/>
            <person name="Thang M."/>
            <person name="Chan C."/>
        </authorList>
    </citation>
    <scope>NUCLEOTIDE SEQUENCE [LARGE SCALE GENOMIC DNA]</scope>
</reference>
<protein>
    <submittedName>
        <fullName evidence="2">CCHC-type domain-containing protein</fullName>
    </submittedName>
</protein>
<evidence type="ECO:0000256" key="1">
    <source>
        <dbReference type="SAM" id="MobiDB-lite"/>
    </source>
</evidence>
<sequence length="167" mass="18632">AEEPEYLEGGDEEDNYIYLADGDLDEVMDEQDVQSALAAYNDTRQALKDQRLNRPGAGVACRSATGSENVRILQRLKPRSRRAEPSLLDRPESQNSPRQPHQFWLRQFVKDQRAREDESVSGHGAKSSEQYMERACVGQEVDMQFCGITTKAIEGVVDTAAALSIEG</sequence>
<evidence type="ECO:0000313" key="3">
    <source>
        <dbReference type="Proteomes" id="UP001642464"/>
    </source>
</evidence>
<dbReference type="Proteomes" id="UP001642464">
    <property type="component" value="Unassembled WGS sequence"/>
</dbReference>
<keyword evidence="3" id="KW-1185">Reference proteome</keyword>
<gene>
    <name evidence="2" type="ORF">SCF082_LOCUS6889</name>
</gene>
<feature type="non-terminal residue" evidence="2">
    <location>
        <position position="1"/>
    </location>
</feature>
<proteinExistence type="predicted"/>
<feature type="region of interest" description="Disordered" evidence="1">
    <location>
        <begin position="72"/>
        <end position="102"/>
    </location>
</feature>
<dbReference type="EMBL" id="CAXAMM010003809">
    <property type="protein sequence ID" value="CAK9001364.1"/>
    <property type="molecule type" value="Genomic_DNA"/>
</dbReference>
<evidence type="ECO:0000313" key="2">
    <source>
        <dbReference type="EMBL" id="CAK9001364.1"/>
    </source>
</evidence>
<name>A0ABP0IJ79_9DINO</name>
<feature type="compositionally biased region" description="Basic and acidic residues" evidence="1">
    <location>
        <begin position="81"/>
        <end position="92"/>
    </location>
</feature>
<accession>A0ABP0IJ79</accession>
<comment type="caution">
    <text evidence="2">The sequence shown here is derived from an EMBL/GenBank/DDBJ whole genome shotgun (WGS) entry which is preliminary data.</text>
</comment>